<dbReference type="InterPro" id="IPR011022">
    <property type="entry name" value="Arrestin_C-like"/>
</dbReference>
<dbReference type="InterPro" id="IPR014752">
    <property type="entry name" value="Arrestin-like_C"/>
</dbReference>
<dbReference type="Pfam" id="PF00339">
    <property type="entry name" value="Arrestin_N"/>
    <property type="match status" value="1"/>
</dbReference>
<protein>
    <submittedName>
        <fullName evidence="5">Arrestin domain-containing protein 5</fullName>
    </submittedName>
</protein>
<feature type="compositionally biased region" description="Basic residues" evidence="3">
    <location>
        <begin position="430"/>
        <end position="439"/>
    </location>
</feature>
<dbReference type="OrthoDB" id="2333384at2759"/>
<organism evidence="5">
    <name type="scientific">Ceratitis capitata</name>
    <name type="common">Mediterranean fruit fly</name>
    <name type="synonym">Tephritis capitata</name>
    <dbReference type="NCBI Taxonomy" id="7213"/>
    <lineage>
        <taxon>Eukaryota</taxon>
        <taxon>Metazoa</taxon>
        <taxon>Ecdysozoa</taxon>
        <taxon>Arthropoda</taxon>
        <taxon>Hexapoda</taxon>
        <taxon>Insecta</taxon>
        <taxon>Pterygota</taxon>
        <taxon>Neoptera</taxon>
        <taxon>Endopterygota</taxon>
        <taxon>Diptera</taxon>
        <taxon>Brachycera</taxon>
        <taxon>Muscomorpha</taxon>
        <taxon>Tephritoidea</taxon>
        <taxon>Tephritidae</taxon>
        <taxon>Ceratitis</taxon>
        <taxon>Ceratitis</taxon>
    </lineage>
</organism>
<dbReference type="Gene3D" id="2.60.40.640">
    <property type="match status" value="2"/>
</dbReference>
<sequence>MSEGKKLNCVILFDQNDFGTYFTGQTVSGKVVITLEKSKKIKGIKLQICGFGVCQWREKYGQKIAIQKIDPKDRHVYSGREDYISSTTYLVGSEDRKNFSMDAGTYTYIFSCSIPENCPSSFEGSYGHIRYLVRVSFIQNGAADRTHNVGFTVLRLLDLNREGNLLRSPATNDAMENVCFMPSKPVHMRVDLQQTGYVPGQYVLISADVDNKSSADCKKIIITLNLRATYTSFTPALHTVSEKICLVKKICGPVQRNTRKAFAETIRIPATAPTCEHISKVLRVSYELCVTAVMSTLMSNPKTVIPITIGNVPLTTDNIIEDEWLEEREEALMGAAASRNVLLENSLEHEIGAVGGVDEVDELSEGEEEIELPPPTYEQAVFMSTNIADNDANTVSVDAPFTPRYPVFNIDETPQAYTNFGLSPPPNLPPKRRRRRRRRAVDETMTKDFVKDQPTTESPIQI</sequence>
<dbReference type="SUPFAM" id="SSF81296">
    <property type="entry name" value="E set domains"/>
    <property type="match status" value="2"/>
</dbReference>
<dbReference type="EMBL" id="GAMC01005428">
    <property type="protein sequence ID" value="JAC01128.1"/>
    <property type="molecule type" value="mRNA"/>
</dbReference>
<dbReference type="GO" id="GO:0005737">
    <property type="term" value="C:cytoplasm"/>
    <property type="evidence" value="ECO:0007669"/>
    <property type="project" value="TreeGrafter"/>
</dbReference>
<keyword evidence="2" id="KW-0716">Sensory transduction</keyword>
<feature type="compositionally biased region" description="Basic and acidic residues" evidence="3">
    <location>
        <begin position="440"/>
        <end position="451"/>
    </location>
</feature>
<dbReference type="InterPro" id="IPR050357">
    <property type="entry name" value="Arrestin_domain-protein"/>
</dbReference>
<dbReference type="SMART" id="SM01017">
    <property type="entry name" value="Arrestin_C"/>
    <property type="match status" value="1"/>
</dbReference>
<gene>
    <name evidence="5" type="primary">ARRD5</name>
</gene>
<comment type="similarity">
    <text evidence="1">Belongs to the arrestin family.</text>
</comment>
<feature type="domain" description="Arrestin C-terminal-like" evidence="4">
    <location>
        <begin position="182"/>
        <end position="314"/>
    </location>
</feature>
<dbReference type="InterPro" id="IPR014756">
    <property type="entry name" value="Ig_E-set"/>
</dbReference>
<evidence type="ECO:0000313" key="5">
    <source>
        <dbReference type="EMBL" id="JAC01128.1"/>
    </source>
</evidence>
<reference evidence="5" key="1">
    <citation type="submission" date="2013-07" db="EMBL/GenBank/DDBJ databases">
        <authorList>
            <person name="Geib S."/>
        </authorList>
    </citation>
    <scope>NUCLEOTIDE SEQUENCE</scope>
</reference>
<evidence type="ECO:0000256" key="2">
    <source>
        <dbReference type="ARBA" id="ARBA00022606"/>
    </source>
</evidence>
<dbReference type="InterPro" id="IPR011021">
    <property type="entry name" value="Arrestin-like_N"/>
</dbReference>
<evidence type="ECO:0000256" key="3">
    <source>
        <dbReference type="SAM" id="MobiDB-lite"/>
    </source>
</evidence>
<accession>W8BQ41</accession>
<dbReference type="PANTHER" id="PTHR11188:SF167">
    <property type="entry name" value="ARRESTIN C-TERMINAL-LIKE DOMAIN-CONTAINING PROTEIN-RELATED"/>
    <property type="match status" value="1"/>
</dbReference>
<name>W8BQ41_CERCA</name>
<dbReference type="GO" id="GO:0015031">
    <property type="term" value="P:protein transport"/>
    <property type="evidence" value="ECO:0007669"/>
    <property type="project" value="TreeGrafter"/>
</dbReference>
<evidence type="ECO:0000256" key="1">
    <source>
        <dbReference type="ARBA" id="ARBA00005298"/>
    </source>
</evidence>
<evidence type="ECO:0000259" key="4">
    <source>
        <dbReference type="SMART" id="SM01017"/>
    </source>
</evidence>
<dbReference type="PANTHER" id="PTHR11188">
    <property type="entry name" value="ARRESTIN DOMAIN CONTAINING PROTEIN"/>
    <property type="match status" value="1"/>
</dbReference>
<feature type="region of interest" description="Disordered" evidence="3">
    <location>
        <begin position="416"/>
        <end position="462"/>
    </location>
</feature>
<feature type="compositionally biased region" description="Polar residues" evidence="3">
    <location>
        <begin position="453"/>
        <end position="462"/>
    </location>
</feature>
<dbReference type="GeneID" id="101458427"/>
<dbReference type="Pfam" id="PF02752">
    <property type="entry name" value="Arrestin_C"/>
    <property type="match status" value="1"/>
</dbReference>
<dbReference type="KEGG" id="ccat:101458427"/>
<dbReference type="AlphaFoldDB" id="W8BQ41"/>
<reference evidence="5" key="2">
    <citation type="journal article" date="2014" name="BMC Genomics">
        <title>A genomic perspective to assessing quality of mass-reared SIT flies used in Mediterranean fruit fly (Ceratitis capitata) eradication in California.</title>
        <authorList>
            <person name="Calla B."/>
            <person name="Hall B."/>
            <person name="Hou S."/>
            <person name="Geib S.M."/>
        </authorList>
    </citation>
    <scope>NUCLEOTIDE SEQUENCE</scope>
</reference>
<proteinExistence type="evidence at transcript level"/>